<evidence type="ECO:0000313" key="2">
    <source>
        <dbReference type="EMBL" id="MEQ2564166.1"/>
    </source>
</evidence>
<evidence type="ECO:0000256" key="1">
    <source>
        <dbReference type="SAM" id="MobiDB-lite"/>
    </source>
</evidence>
<evidence type="ECO:0000313" key="3">
    <source>
        <dbReference type="Proteomes" id="UP001437460"/>
    </source>
</evidence>
<keyword evidence="3" id="KW-1185">Reference proteome</keyword>
<dbReference type="RefSeq" id="WP_349230213.1">
    <property type="nucleotide sequence ID" value="NZ_JBBMFJ010000033.1"/>
</dbReference>
<protein>
    <submittedName>
        <fullName evidence="2">Uncharacterized protein</fullName>
    </submittedName>
</protein>
<feature type="region of interest" description="Disordered" evidence="1">
    <location>
        <begin position="14"/>
        <end position="40"/>
    </location>
</feature>
<organism evidence="2 3">
    <name type="scientific">Ventrimonas faecis</name>
    <dbReference type="NCBI Taxonomy" id="3133170"/>
    <lineage>
        <taxon>Bacteria</taxon>
        <taxon>Bacillati</taxon>
        <taxon>Bacillota</taxon>
        <taxon>Clostridia</taxon>
        <taxon>Lachnospirales</taxon>
        <taxon>Lachnospiraceae</taxon>
        <taxon>Ventrimonas</taxon>
    </lineage>
</organism>
<proteinExistence type="predicted"/>
<gene>
    <name evidence="2" type="ORF">WMO41_13510</name>
</gene>
<name>A0ABV1HQ30_9FIRM</name>
<comment type="caution">
    <text evidence="2">The sequence shown here is derived from an EMBL/GenBank/DDBJ whole genome shotgun (WGS) entry which is preliminary data.</text>
</comment>
<dbReference type="EMBL" id="JBBMFJ010000033">
    <property type="protein sequence ID" value="MEQ2564166.1"/>
    <property type="molecule type" value="Genomic_DNA"/>
</dbReference>
<dbReference type="Proteomes" id="UP001437460">
    <property type="component" value="Unassembled WGS sequence"/>
</dbReference>
<reference evidence="2 3" key="1">
    <citation type="submission" date="2024-03" db="EMBL/GenBank/DDBJ databases">
        <title>Human intestinal bacterial collection.</title>
        <authorList>
            <person name="Pauvert C."/>
            <person name="Hitch T.C.A."/>
            <person name="Clavel T."/>
        </authorList>
    </citation>
    <scope>NUCLEOTIDE SEQUENCE [LARGE SCALE GENOMIC DNA]</scope>
    <source>
        <strain evidence="2 3">CLA-AP-H27</strain>
    </source>
</reference>
<accession>A0ABV1HQ30</accession>
<sequence>MKNNVLQNLEIVRKKELPPVRPDGAPVKAPTQDPYGTDDPDTLDVRAASVTDCTGLIPSGTDSDEVLESYAEVYHYPADIFHG</sequence>